<dbReference type="EMBL" id="VFSU01000028">
    <property type="protein sequence ID" value="TPE60061.1"/>
    <property type="molecule type" value="Genomic_DNA"/>
</dbReference>
<gene>
    <name evidence="7" type="ORF">FJQ54_11625</name>
</gene>
<dbReference type="GO" id="GO:0005886">
    <property type="term" value="C:plasma membrane"/>
    <property type="evidence" value="ECO:0007669"/>
    <property type="project" value="TreeGrafter"/>
</dbReference>
<feature type="transmembrane region" description="Helical" evidence="5">
    <location>
        <begin position="6"/>
        <end position="28"/>
    </location>
</feature>
<feature type="transmembrane region" description="Helical" evidence="5">
    <location>
        <begin position="59"/>
        <end position="76"/>
    </location>
</feature>
<dbReference type="InterPro" id="IPR012340">
    <property type="entry name" value="NA-bd_OB-fold"/>
</dbReference>
<sequence length="157" mass="16416">MKEAILGFLFSPWGWLSVAAVAAGLEILLPGASMIWLAAAAAATGLTAAIFNVTPEGQLAAFAVWIVASLLLSRQLKRLRPIGSDDPGLNRPALRLAGRKALVTQAISGGRGRVRLGDSEWIAEGPDAPEGAHVRIEGADGSILKVRLERDQNDSAG</sequence>
<dbReference type="OrthoDB" id="9810336at2"/>
<comment type="caution">
    <text evidence="7">The sequence shown here is derived from an EMBL/GenBank/DDBJ whole genome shotgun (WGS) entry which is preliminary data.</text>
</comment>
<feature type="domain" description="NfeD-like C-terminal" evidence="6">
    <location>
        <begin position="95"/>
        <end position="147"/>
    </location>
</feature>
<dbReference type="RefSeq" id="WP_140928587.1">
    <property type="nucleotide sequence ID" value="NZ_VFSU01000028.1"/>
</dbReference>
<keyword evidence="8" id="KW-1185">Reference proteome</keyword>
<proteinExistence type="predicted"/>
<evidence type="ECO:0000256" key="5">
    <source>
        <dbReference type="SAM" id="Phobius"/>
    </source>
</evidence>
<evidence type="ECO:0000256" key="3">
    <source>
        <dbReference type="ARBA" id="ARBA00022989"/>
    </source>
</evidence>
<keyword evidence="4 5" id="KW-0472">Membrane</keyword>
<dbReference type="InterPro" id="IPR002810">
    <property type="entry name" value="NfeD-like_C"/>
</dbReference>
<evidence type="ECO:0000313" key="8">
    <source>
        <dbReference type="Proteomes" id="UP000319897"/>
    </source>
</evidence>
<organism evidence="7 8">
    <name type="scientific">Sandaracinobacter neustonicus</name>
    <dbReference type="NCBI Taxonomy" id="1715348"/>
    <lineage>
        <taxon>Bacteria</taxon>
        <taxon>Pseudomonadati</taxon>
        <taxon>Pseudomonadota</taxon>
        <taxon>Alphaproteobacteria</taxon>
        <taxon>Sphingomonadales</taxon>
        <taxon>Sphingosinicellaceae</taxon>
        <taxon>Sandaracinobacter</taxon>
    </lineage>
</organism>
<accession>A0A501XHE8</accession>
<dbReference type="PANTHER" id="PTHR33507">
    <property type="entry name" value="INNER MEMBRANE PROTEIN YBBJ"/>
    <property type="match status" value="1"/>
</dbReference>
<dbReference type="Pfam" id="PF01957">
    <property type="entry name" value="NfeD"/>
    <property type="match status" value="1"/>
</dbReference>
<dbReference type="Gene3D" id="2.40.50.140">
    <property type="entry name" value="Nucleic acid-binding proteins"/>
    <property type="match status" value="1"/>
</dbReference>
<protein>
    <submittedName>
        <fullName evidence="7">NfeD family protein</fullName>
    </submittedName>
</protein>
<evidence type="ECO:0000256" key="4">
    <source>
        <dbReference type="ARBA" id="ARBA00023136"/>
    </source>
</evidence>
<dbReference type="InterPro" id="IPR052165">
    <property type="entry name" value="Membrane_assoc_protease"/>
</dbReference>
<evidence type="ECO:0000256" key="2">
    <source>
        <dbReference type="ARBA" id="ARBA00022692"/>
    </source>
</evidence>
<dbReference type="Proteomes" id="UP000319897">
    <property type="component" value="Unassembled WGS sequence"/>
</dbReference>
<keyword evidence="2 5" id="KW-0812">Transmembrane</keyword>
<name>A0A501XHE8_9SPHN</name>
<keyword evidence="3 5" id="KW-1133">Transmembrane helix</keyword>
<comment type="subcellular location">
    <subcellularLocation>
        <location evidence="1">Membrane</location>
        <topology evidence="1">Multi-pass membrane protein</topology>
    </subcellularLocation>
</comment>
<reference evidence="7 8" key="1">
    <citation type="submission" date="2019-06" db="EMBL/GenBank/DDBJ databases">
        <authorList>
            <person name="Lee I."/>
            <person name="Jang G.I."/>
            <person name="Hwang C.Y."/>
        </authorList>
    </citation>
    <scope>NUCLEOTIDE SEQUENCE [LARGE SCALE GENOMIC DNA]</scope>
    <source>
        <strain evidence="7 8">PAMC 28131</strain>
    </source>
</reference>
<evidence type="ECO:0000259" key="6">
    <source>
        <dbReference type="Pfam" id="PF01957"/>
    </source>
</evidence>
<evidence type="ECO:0000256" key="1">
    <source>
        <dbReference type="ARBA" id="ARBA00004141"/>
    </source>
</evidence>
<evidence type="ECO:0000313" key="7">
    <source>
        <dbReference type="EMBL" id="TPE60061.1"/>
    </source>
</evidence>
<dbReference type="AlphaFoldDB" id="A0A501XHE8"/>
<dbReference type="PANTHER" id="PTHR33507:SF3">
    <property type="entry name" value="INNER MEMBRANE PROTEIN YBBJ"/>
    <property type="match status" value="1"/>
</dbReference>